<comment type="caution">
    <text evidence="7">The sequence shown here is derived from an EMBL/GenBank/DDBJ whole genome shotgun (WGS) entry which is preliminary data.</text>
</comment>
<keyword evidence="3 5" id="KW-0378">Hydrolase</keyword>
<evidence type="ECO:0000256" key="1">
    <source>
        <dbReference type="ARBA" id="ARBA00001946"/>
    </source>
</evidence>
<dbReference type="GO" id="GO:0016787">
    <property type="term" value="F:hydrolase activity"/>
    <property type="evidence" value="ECO:0007669"/>
    <property type="project" value="UniProtKB-KW"/>
</dbReference>
<dbReference type="PRINTS" id="PR00502">
    <property type="entry name" value="NUDIXFAMILY"/>
</dbReference>
<reference evidence="7 8" key="1">
    <citation type="submission" date="2020-08" db="EMBL/GenBank/DDBJ databases">
        <title>Sequencing the genomes of 1000 actinobacteria strains.</title>
        <authorList>
            <person name="Klenk H.-P."/>
        </authorList>
    </citation>
    <scope>NUCLEOTIDE SEQUENCE [LARGE SCALE GENOMIC DNA]</scope>
    <source>
        <strain evidence="7 8">DSM 45267</strain>
    </source>
</reference>
<proteinExistence type="inferred from homology"/>
<dbReference type="Proteomes" id="UP000564573">
    <property type="component" value="Unassembled WGS sequence"/>
</dbReference>
<keyword evidence="4" id="KW-0460">Magnesium</keyword>
<dbReference type="Gene3D" id="3.90.79.10">
    <property type="entry name" value="Nucleoside Triphosphate Pyrophosphohydrolase"/>
    <property type="match status" value="1"/>
</dbReference>
<evidence type="ECO:0000256" key="5">
    <source>
        <dbReference type="RuleBase" id="RU003476"/>
    </source>
</evidence>
<evidence type="ECO:0000313" key="7">
    <source>
        <dbReference type="EMBL" id="MBB3664048.1"/>
    </source>
</evidence>
<evidence type="ECO:0000256" key="2">
    <source>
        <dbReference type="ARBA" id="ARBA00005582"/>
    </source>
</evidence>
<organism evidence="7 8">
    <name type="scientific">Prauserella sediminis</name>
    <dbReference type="NCBI Taxonomy" id="577680"/>
    <lineage>
        <taxon>Bacteria</taxon>
        <taxon>Bacillati</taxon>
        <taxon>Actinomycetota</taxon>
        <taxon>Actinomycetes</taxon>
        <taxon>Pseudonocardiales</taxon>
        <taxon>Pseudonocardiaceae</taxon>
        <taxon>Prauserella</taxon>
        <taxon>Prauserella salsuginis group</taxon>
    </lineage>
</organism>
<dbReference type="EMBL" id="JACIBS010000001">
    <property type="protein sequence ID" value="MBB3664048.1"/>
    <property type="molecule type" value="Genomic_DNA"/>
</dbReference>
<dbReference type="Pfam" id="PF00293">
    <property type="entry name" value="NUDIX"/>
    <property type="match status" value="1"/>
</dbReference>
<dbReference type="CDD" id="cd18876">
    <property type="entry name" value="NUDIX_Hydrolase"/>
    <property type="match status" value="1"/>
</dbReference>
<dbReference type="InterPro" id="IPR015797">
    <property type="entry name" value="NUDIX_hydrolase-like_dom_sf"/>
</dbReference>
<protein>
    <submittedName>
        <fullName evidence="7">8-oxo-dGTP pyrophosphatase MutT (NUDIX family)</fullName>
    </submittedName>
</protein>
<evidence type="ECO:0000256" key="3">
    <source>
        <dbReference type="ARBA" id="ARBA00022801"/>
    </source>
</evidence>
<dbReference type="RefSeq" id="WP_183783529.1">
    <property type="nucleotide sequence ID" value="NZ_JACIBS010000001.1"/>
</dbReference>
<dbReference type="SUPFAM" id="SSF55811">
    <property type="entry name" value="Nudix"/>
    <property type="match status" value="1"/>
</dbReference>
<evidence type="ECO:0000313" key="8">
    <source>
        <dbReference type="Proteomes" id="UP000564573"/>
    </source>
</evidence>
<keyword evidence="8" id="KW-1185">Reference proteome</keyword>
<evidence type="ECO:0000256" key="4">
    <source>
        <dbReference type="ARBA" id="ARBA00022842"/>
    </source>
</evidence>
<dbReference type="InterPro" id="IPR020084">
    <property type="entry name" value="NUDIX_hydrolase_CS"/>
</dbReference>
<dbReference type="PANTHER" id="PTHR43046">
    <property type="entry name" value="GDP-MANNOSE MANNOSYL HYDROLASE"/>
    <property type="match status" value="1"/>
</dbReference>
<dbReference type="PANTHER" id="PTHR43046:SF12">
    <property type="entry name" value="GDP-MANNOSE MANNOSYL HYDROLASE"/>
    <property type="match status" value="1"/>
</dbReference>
<gene>
    <name evidence="7" type="ORF">FB384_002952</name>
</gene>
<dbReference type="PROSITE" id="PS00893">
    <property type="entry name" value="NUDIX_BOX"/>
    <property type="match status" value="1"/>
</dbReference>
<name>A0A839XSU7_9PSEU</name>
<evidence type="ECO:0000259" key="6">
    <source>
        <dbReference type="PROSITE" id="PS51462"/>
    </source>
</evidence>
<feature type="domain" description="Nudix hydrolase" evidence="6">
    <location>
        <begin position="14"/>
        <end position="144"/>
    </location>
</feature>
<dbReference type="PROSITE" id="PS51462">
    <property type="entry name" value="NUDIX"/>
    <property type="match status" value="1"/>
</dbReference>
<accession>A0A839XSU7</accession>
<comment type="similarity">
    <text evidence="2 5">Belongs to the Nudix hydrolase family.</text>
</comment>
<dbReference type="AlphaFoldDB" id="A0A839XSU7"/>
<sequence length="162" mass="17589">MELLPFDEYVRSLPRRRMAAGVLFRDATGRVLLVEPSYKRFWDIPGGVVEAGEPPWEAAAREVREEVGLDRRLGRLLVIDNLSASGRMPEGLMFVWDGGPITETEVDTLTLTDPEIVSASLHTPEQASAKVPPSLAARLDSAAHAADTGTLALCQDGHRTAA</sequence>
<comment type="cofactor">
    <cofactor evidence="1">
        <name>Mg(2+)</name>
        <dbReference type="ChEBI" id="CHEBI:18420"/>
    </cofactor>
</comment>
<dbReference type="InterPro" id="IPR020476">
    <property type="entry name" value="Nudix_hydrolase"/>
</dbReference>
<dbReference type="InterPro" id="IPR000086">
    <property type="entry name" value="NUDIX_hydrolase_dom"/>
</dbReference>